<comment type="caution">
    <text evidence="4">Lacks conserved residue(s) required for the propagation of feature annotation.</text>
</comment>
<feature type="chain" id="PRO_5001647077" description="Disintegrin and metalloproteinase domain-containing protein B" evidence="7">
    <location>
        <begin position="25"/>
        <end position="866"/>
    </location>
</feature>
<feature type="domain" description="Disintegrin" evidence="8">
    <location>
        <begin position="560"/>
        <end position="648"/>
    </location>
</feature>
<dbReference type="PROSITE" id="PS50214">
    <property type="entry name" value="DISINTEGRIN_2"/>
    <property type="match status" value="1"/>
</dbReference>
<evidence type="ECO:0000256" key="5">
    <source>
        <dbReference type="SAM" id="MobiDB-lite"/>
    </source>
</evidence>
<feature type="domain" description="Peptidase M12B" evidence="9">
    <location>
        <begin position="325"/>
        <end position="547"/>
    </location>
</feature>
<dbReference type="SMART" id="SM00050">
    <property type="entry name" value="DISIN"/>
    <property type="match status" value="1"/>
</dbReference>
<feature type="signal peptide" evidence="7">
    <location>
        <begin position="1"/>
        <end position="24"/>
    </location>
</feature>
<keyword evidence="1" id="KW-1015">Disulfide bond</keyword>
<feature type="active site" evidence="4">
    <location>
        <position position="475"/>
    </location>
</feature>
<dbReference type="Pfam" id="PF13688">
    <property type="entry name" value="Reprolysin_5"/>
    <property type="match status" value="1"/>
</dbReference>
<dbReference type="PANTHER" id="PTHR11905">
    <property type="entry name" value="ADAM A DISINTEGRIN AND METALLOPROTEASE DOMAIN"/>
    <property type="match status" value="1"/>
</dbReference>
<dbReference type="InterPro" id="IPR001590">
    <property type="entry name" value="Peptidase_M12B"/>
</dbReference>
<dbReference type="SUPFAM" id="SSF55486">
    <property type="entry name" value="Metalloproteases ('zincins'), catalytic domain"/>
    <property type="match status" value="1"/>
</dbReference>
<dbReference type="InterPro" id="IPR036436">
    <property type="entry name" value="Disintegrin_dom_sf"/>
</dbReference>
<dbReference type="Pfam" id="PF00200">
    <property type="entry name" value="Disintegrin"/>
    <property type="match status" value="1"/>
</dbReference>
<dbReference type="HOGENOM" id="CLU_012383_2_0_1"/>
<keyword evidence="4" id="KW-0479">Metal-binding</keyword>
<keyword evidence="6" id="KW-0472">Membrane</keyword>
<evidence type="ECO:0000259" key="8">
    <source>
        <dbReference type="PROSITE" id="PS50214"/>
    </source>
</evidence>
<evidence type="ECO:0000256" key="3">
    <source>
        <dbReference type="ARBA" id="ARBA00074021"/>
    </source>
</evidence>
<feature type="binding site" evidence="4">
    <location>
        <position position="484"/>
    </location>
    <ligand>
        <name>Zn(2+)</name>
        <dbReference type="ChEBI" id="CHEBI:29105"/>
        <note>catalytic</note>
    </ligand>
</feature>
<dbReference type="GO" id="GO:0046872">
    <property type="term" value="F:metal ion binding"/>
    <property type="evidence" value="ECO:0007669"/>
    <property type="project" value="UniProtKB-KW"/>
</dbReference>
<keyword evidence="4" id="KW-0862">Zinc</keyword>
<dbReference type="FunFam" id="4.10.70.10:FF:000003">
    <property type="entry name" value="Disintegrin and metalloproteinase domain-containing protein 17"/>
    <property type="match status" value="1"/>
</dbReference>
<reference evidence="11" key="1">
    <citation type="journal article" date="2014" name="Proc. Natl. Acad. Sci. U.S.A.">
        <title>Extensive sampling of basidiomycete genomes demonstrates inadequacy of the white-rot/brown-rot paradigm for wood decay fungi.</title>
        <authorList>
            <person name="Riley R."/>
            <person name="Salamov A.A."/>
            <person name="Brown D.W."/>
            <person name="Nagy L.G."/>
            <person name="Floudas D."/>
            <person name="Held B.W."/>
            <person name="Levasseur A."/>
            <person name="Lombard V."/>
            <person name="Morin E."/>
            <person name="Otillar R."/>
            <person name="Lindquist E.A."/>
            <person name="Sun H."/>
            <person name="LaButti K.M."/>
            <person name="Schmutz J."/>
            <person name="Jabbour D."/>
            <person name="Luo H."/>
            <person name="Baker S.E."/>
            <person name="Pisabarro A.G."/>
            <person name="Walton J.D."/>
            <person name="Blanchette R.A."/>
            <person name="Henrissat B."/>
            <person name="Martin F."/>
            <person name="Cullen D."/>
            <person name="Hibbett D.S."/>
            <person name="Grigoriev I.V."/>
        </authorList>
    </citation>
    <scope>NUCLEOTIDE SEQUENCE [LARGE SCALE GENOMIC DNA]</scope>
    <source>
        <strain evidence="11">CBS 339.88</strain>
    </source>
</reference>
<evidence type="ECO:0000313" key="10">
    <source>
        <dbReference type="EMBL" id="KDR84745.1"/>
    </source>
</evidence>
<gene>
    <name evidence="10" type="ORF">GALMADRAFT_233063</name>
</gene>
<evidence type="ECO:0000256" key="1">
    <source>
        <dbReference type="ARBA" id="ARBA00023157"/>
    </source>
</evidence>
<dbReference type="InterPro" id="IPR002870">
    <property type="entry name" value="Peptidase_M12B_N"/>
</dbReference>
<name>A0A067TND0_GALM3</name>
<sequence>MPLYQSLGALVVLLLSSWLQLTNAHSSSARPLKRVANPSTHSLEILPRNLHPFSPSGLSKRLAPHPNSLRYNDSFRLILSAYNETFHLHMRPNDHLIHPAARIHYYTTTSDGREVLSHTEPLLRESVKAYLGEVIASYYSPARMREDAAGVVPQPHPADLGWARIMVHQQGDAGQGIAPIYEGAFSANGVIYHIMTKENYLRNKLDLDPQLIEPVDDSDGSLVVWRESDAMTLKEAHFAKTGVHFPTERVVEPQACGHDRLDHNDPSQNPMLRKQMPTSWTDRLLVPFLNDTLYRRDDVPTGNGGMGTNFIDSIGSTDGCPTTQKVIYMGVAADCTYVSNYNGQENATTQILNNWNSASALYKSTFNVSLGIAELQVRSPVCPTTADPTIPWNVPCSSAELDSRLSLFSQWRGAKGDDNIGLWHLMSGCPTGSEVGIAWLATLCQQDATGSAPSIVSGTAVSTGGRTEWQVVAHEIGHNFGAIHDCADGCATNSSCCPLTSSTCNANAQFIMSPVAQSGEKVFSPCSVGNICSVMKGNQGSRVTTTCLVDPDPSRTTISLQMCGNGIVEAGEDCDPGIGTQSSCCDVKTCKFKNNASCDPDSSPCCTAQCSFAPASQVCRPSRDPKCDTAEFCTGNSSSCPTDVVSKNGQSCGSSGLACASGQCTSVALQCQNVGASMGLKAACPVHNDQSCQISCQDPTNAAACIRLTSLLIDGSPCGFGGTCLGGKCQSAGFLDTAKAWYIQNLQISIPVTVVAGLVAILLMWALVRSVIRCCGPRKQPVSRAVLAVAPPMARTHERLGSLDTRGYDRPGGSRTLPGSSTAYTRVPPATHDRSRSGEGELRYNYSANNRMDWVDDSSYNGPRRY</sequence>
<comment type="function">
    <text evidence="2">Probable zinc protease.</text>
</comment>
<dbReference type="GO" id="GO:0006508">
    <property type="term" value="P:proteolysis"/>
    <property type="evidence" value="ECO:0007669"/>
    <property type="project" value="InterPro"/>
</dbReference>
<organism evidence="10 11">
    <name type="scientific">Galerina marginata (strain CBS 339.88)</name>
    <dbReference type="NCBI Taxonomy" id="685588"/>
    <lineage>
        <taxon>Eukaryota</taxon>
        <taxon>Fungi</taxon>
        <taxon>Dikarya</taxon>
        <taxon>Basidiomycota</taxon>
        <taxon>Agaricomycotina</taxon>
        <taxon>Agaricomycetes</taxon>
        <taxon>Agaricomycetidae</taxon>
        <taxon>Agaricales</taxon>
        <taxon>Agaricineae</taxon>
        <taxon>Strophariaceae</taxon>
        <taxon>Galerina</taxon>
    </lineage>
</organism>
<accession>A0A067TND0</accession>
<dbReference type="CDD" id="cd04271">
    <property type="entry name" value="ZnMc_ADAM_fungal"/>
    <property type="match status" value="1"/>
</dbReference>
<keyword evidence="6" id="KW-0812">Transmembrane</keyword>
<evidence type="ECO:0000256" key="7">
    <source>
        <dbReference type="SAM" id="SignalP"/>
    </source>
</evidence>
<dbReference type="AlphaFoldDB" id="A0A067TND0"/>
<feature type="binding site" evidence="4">
    <location>
        <position position="478"/>
    </location>
    <ligand>
        <name>Zn(2+)</name>
        <dbReference type="ChEBI" id="CHEBI:29105"/>
        <note>catalytic</note>
    </ligand>
</feature>
<feature type="transmembrane region" description="Helical" evidence="6">
    <location>
        <begin position="748"/>
        <end position="768"/>
    </location>
</feature>
<feature type="compositionally biased region" description="Basic and acidic residues" evidence="5">
    <location>
        <begin position="831"/>
        <end position="840"/>
    </location>
</feature>
<dbReference type="PROSITE" id="PS50215">
    <property type="entry name" value="ADAM_MEPRO"/>
    <property type="match status" value="1"/>
</dbReference>
<keyword evidence="11" id="KW-1185">Reference proteome</keyword>
<feature type="region of interest" description="Disordered" evidence="5">
    <location>
        <begin position="800"/>
        <end position="840"/>
    </location>
</feature>
<dbReference type="SUPFAM" id="SSF57552">
    <property type="entry name" value="Blood coagulation inhibitor (disintegrin)"/>
    <property type="match status" value="1"/>
</dbReference>
<keyword evidence="7" id="KW-0732">Signal</keyword>
<evidence type="ECO:0000259" key="9">
    <source>
        <dbReference type="PROSITE" id="PS50215"/>
    </source>
</evidence>
<dbReference type="Proteomes" id="UP000027222">
    <property type="component" value="Unassembled WGS sequence"/>
</dbReference>
<dbReference type="InterPro" id="IPR024079">
    <property type="entry name" value="MetalloPept_cat_dom_sf"/>
</dbReference>
<evidence type="ECO:0000256" key="6">
    <source>
        <dbReference type="SAM" id="Phobius"/>
    </source>
</evidence>
<dbReference type="InterPro" id="IPR001762">
    <property type="entry name" value="Disintegrin_dom"/>
</dbReference>
<dbReference type="STRING" id="685588.A0A067TND0"/>
<dbReference type="Pfam" id="PF01562">
    <property type="entry name" value="Pep_M12B_propep"/>
    <property type="match status" value="1"/>
</dbReference>
<dbReference type="EMBL" id="KL142367">
    <property type="protein sequence ID" value="KDR84745.1"/>
    <property type="molecule type" value="Genomic_DNA"/>
</dbReference>
<dbReference type="GO" id="GO:0004222">
    <property type="term" value="F:metalloendopeptidase activity"/>
    <property type="evidence" value="ECO:0007669"/>
    <property type="project" value="InterPro"/>
</dbReference>
<dbReference type="OrthoDB" id="5951731at2759"/>
<evidence type="ECO:0000256" key="4">
    <source>
        <dbReference type="PROSITE-ProRule" id="PRU00276"/>
    </source>
</evidence>
<dbReference type="Gene3D" id="3.40.390.10">
    <property type="entry name" value="Collagenase (Catalytic Domain)"/>
    <property type="match status" value="1"/>
</dbReference>
<dbReference type="InterPro" id="IPR034028">
    <property type="entry name" value="ZnMc_ADAM_fungal"/>
</dbReference>
<dbReference type="PANTHER" id="PTHR11905:SF159">
    <property type="entry name" value="ADAM METALLOPROTEASE"/>
    <property type="match status" value="1"/>
</dbReference>
<feature type="binding site" evidence="4">
    <location>
        <position position="474"/>
    </location>
    <ligand>
        <name>Zn(2+)</name>
        <dbReference type="ChEBI" id="CHEBI:29105"/>
        <note>catalytic</note>
    </ligand>
</feature>
<dbReference type="Gene3D" id="4.10.70.10">
    <property type="entry name" value="Disintegrin domain"/>
    <property type="match status" value="1"/>
</dbReference>
<keyword evidence="6" id="KW-1133">Transmembrane helix</keyword>
<evidence type="ECO:0000256" key="2">
    <source>
        <dbReference type="ARBA" id="ARBA00056552"/>
    </source>
</evidence>
<feature type="compositionally biased region" description="Basic and acidic residues" evidence="5">
    <location>
        <begin position="800"/>
        <end position="809"/>
    </location>
</feature>
<evidence type="ECO:0000313" key="11">
    <source>
        <dbReference type="Proteomes" id="UP000027222"/>
    </source>
</evidence>
<protein>
    <recommendedName>
        <fullName evidence="3">Disintegrin and metalloproteinase domain-containing protein B</fullName>
    </recommendedName>
</protein>
<proteinExistence type="predicted"/>